<organism evidence="1 2">
    <name type="scientific">Halosquirtibacter laminarini</name>
    <dbReference type="NCBI Taxonomy" id="3374600"/>
    <lineage>
        <taxon>Bacteria</taxon>
        <taxon>Pseudomonadati</taxon>
        <taxon>Bacteroidota</taxon>
        <taxon>Bacteroidia</taxon>
        <taxon>Marinilabiliales</taxon>
        <taxon>Prolixibacteraceae</taxon>
        <taxon>Halosquirtibacter</taxon>
    </lineage>
</organism>
<gene>
    <name evidence="1" type="ORF">K4L44_12710</name>
</gene>
<evidence type="ECO:0000313" key="2">
    <source>
        <dbReference type="Proteomes" id="UP000826212"/>
    </source>
</evidence>
<name>A0AC61ND15_9BACT</name>
<proteinExistence type="predicted"/>
<dbReference type="Proteomes" id="UP000826212">
    <property type="component" value="Chromosome"/>
</dbReference>
<protein>
    <submittedName>
        <fullName evidence="1">DUF2807 domain-containing protein</fullName>
    </submittedName>
</protein>
<sequence>MNKIFLFLALITLCSCATEYTEGKGPVVEAQKVEIDEFDQIIIHWPYKVELKQGDISSVAITSEQNIIDLTNKKVVDGVWDLKLPQDDYRNITPVVYITIPNVSNITTLSKSQLVISPWDTKNNDITFKIEGGRVIGKSPFMAKNIHISTTNVGEIAIPKITSDSIFIHSDNSREISLQGTANYVHINQIGNGTVNMPGVKADTVIVNQKNASKAIVYANKLLDITIDGYGKVKYYGGAEVKENINGNGIITKG</sequence>
<accession>A0AC61ND15</accession>
<dbReference type="EMBL" id="CP081303">
    <property type="protein sequence ID" value="QZE13436.1"/>
    <property type="molecule type" value="Genomic_DNA"/>
</dbReference>
<keyword evidence="2" id="KW-1185">Reference proteome</keyword>
<evidence type="ECO:0000313" key="1">
    <source>
        <dbReference type="EMBL" id="QZE13436.1"/>
    </source>
</evidence>
<reference evidence="1" key="1">
    <citation type="submission" date="2021-08" db="EMBL/GenBank/DDBJ databases">
        <title>Novel anaerobic bacterium isolated from sea squirt in East Sea, Republic of Korea.</title>
        <authorList>
            <person name="Nguyen T.H."/>
            <person name="Li Z."/>
            <person name="Lee Y.-J."/>
            <person name="Ko J."/>
            <person name="Kim S.-G."/>
        </authorList>
    </citation>
    <scope>NUCLEOTIDE SEQUENCE</scope>
    <source>
        <strain evidence="1">KCTC 25031</strain>
    </source>
</reference>